<evidence type="ECO:0000256" key="3">
    <source>
        <dbReference type="ARBA" id="ARBA00022840"/>
    </source>
</evidence>
<dbReference type="Pfam" id="PF00176">
    <property type="entry name" value="SNF2-rel_dom"/>
    <property type="match status" value="1"/>
</dbReference>
<dbReference type="GO" id="GO:0008094">
    <property type="term" value="F:ATP-dependent activity, acting on DNA"/>
    <property type="evidence" value="ECO:0007669"/>
    <property type="project" value="TreeGrafter"/>
</dbReference>
<dbReference type="GO" id="GO:0016787">
    <property type="term" value="F:hydrolase activity"/>
    <property type="evidence" value="ECO:0007669"/>
    <property type="project" value="UniProtKB-KW"/>
</dbReference>
<dbReference type="GO" id="GO:0005634">
    <property type="term" value="C:nucleus"/>
    <property type="evidence" value="ECO:0007669"/>
    <property type="project" value="TreeGrafter"/>
</dbReference>
<proteinExistence type="predicted"/>
<evidence type="ECO:0000313" key="6">
    <source>
        <dbReference type="EMBL" id="KAK3678748.1"/>
    </source>
</evidence>
<protein>
    <recommendedName>
        <fullName evidence="5">SNF2 N-terminal domain-containing protein</fullName>
    </recommendedName>
</protein>
<feature type="region of interest" description="Disordered" evidence="4">
    <location>
        <begin position="1"/>
        <end position="22"/>
    </location>
</feature>
<evidence type="ECO:0000313" key="7">
    <source>
        <dbReference type="Proteomes" id="UP001274830"/>
    </source>
</evidence>
<dbReference type="GO" id="GO:0006281">
    <property type="term" value="P:DNA repair"/>
    <property type="evidence" value="ECO:0007669"/>
    <property type="project" value="TreeGrafter"/>
</dbReference>
<organism evidence="6 7">
    <name type="scientific">Recurvomyces mirabilis</name>
    <dbReference type="NCBI Taxonomy" id="574656"/>
    <lineage>
        <taxon>Eukaryota</taxon>
        <taxon>Fungi</taxon>
        <taxon>Dikarya</taxon>
        <taxon>Ascomycota</taxon>
        <taxon>Pezizomycotina</taxon>
        <taxon>Dothideomycetes</taxon>
        <taxon>Dothideomycetidae</taxon>
        <taxon>Mycosphaerellales</taxon>
        <taxon>Teratosphaeriaceae</taxon>
        <taxon>Recurvomyces</taxon>
    </lineage>
</organism>
<dbReference type="Gene3D" id="3.40.50.10810">
    <property type="entry name" value="Tandem AAA-ATPase domain"/>
    <property type="match status" value="1"/>
</dbReference>
<evidence type="ECO:0000259" key="5">
    <source>
        <dbReference type="Pfam" id="PF00176"/>
    </source>
</evidence>
<accession>A0AAE1C5E0</accession>
<comment type="caution">
    <text evidence="6">The sequence shown here is derived from an EMBL/GenBank/DDBJ whole genome shotgun (WGS) entry which is preliminary data.</text>
</comment>
<keyword evidence="7" id="KW-1185">Reference proteome</keyword>
<gene>
    <name evidence="6" type="ORF">LTR78_001201</name>
</gene>
<dbReference type="InterPro" id="IPR027417">
    <property type="entry name" value="P-loop_NTPase"/>
</dbReference>
<keyword evidence="2" id="KW-0378">Hydrolase</keyword>
<dbReference type="AlphaFoldDB" id="A0AAE1C5E0"/>
<dbReference type="EMBL" id="JAUTXT010000003">
    <property type="protein sequence ID" value="KAK3678748.1"/>
    <property type="molecule type" value="Genomic_DNA"/>
</dbReference>
<name>A0AAE1C5E0_9PEZI</name>
<evidence type="ECO:0000256" key="1">
    <source>
        <dbReference type="ARBA" id="ARBA00022741"/>
    </source>
</evidence>
<dbReference type="SUPFAM" id="SSF52540">
    <property type="entry name" value="P-loop containing nucleoside triphosphate hydrolases"/>
    <property type="match status" value="1"/>
</dbReference>
<reference evidence="6" key="1">
    <citation type="submission" date="2023-07" db="EMBL/GenBank/DDBJ databases">
        <title>Black Yeasts Isolated from many extreme environments.</title>
        <authorList>
            <person name="Coleine C."/>
            <person name="Stajich J.E."/>
            <person name="Selbmann L."/>
        </authorList>
    </citation>
    <scope>NUCLEOTIDE SEQUENCE</scope>
    <source>
        <strain evidence="6">CCFEE 5485</strain>
    </source>
</reference>
<keyword evidence="1" id="KW-0547">Nucleotide-binding</keyword>
<dbReference type="GO" id="GO:0005524">
    <property type="term" value="F:ATP binding"/>
    <property type="evidence" value="ECO:0007669"/>
    <property type="project" value="UniProtKB-KW"/>
</dbReference>
<dbReference type="InterPro" id="IPR050628">
    <property type="entry name" value="SNF2_RAD54_helicase_TF"/>
</dbReference>
<dbReference type="PANTHER" id="PTHR45626">
    <property type="entry name" value="TRANSCRIPTION TERMINATION FACTOR 2-RELATED"/>
    <property type="match status" value="1"/>
</dbReference>
<sequence length="250" mass="27980">MAYPKNGGRIESGRGHQSFLPQHHIKKNPRSEAELGICDVVLVSYTTIEAAYSEIRQTVRGLAIREEGFEDETERPGDASAAIHDETLARSNLNRANPPVVRPLCQSRAQLPLLAHSFATIVLDEAHKIRNSNTLVTCGVRQMHAEIRVAVTGTPLQDSLEDLGSLLMFLNISPWQDLVLFKRCFMTKQWQSDLPADRKAQYHDNDAILFAIRSGIGIRRVRNQLFDDEPILGTPKWDSYYSGCGLSSKP</sequence>
<dbReference type="InterPro" id="IPR038718">
    <property type="entry name" value="SNF2-like_sf"/>
</dbReference>
<dbReference type="Proteomes" id="UP001274830">
    <property type="component" value="Unassembled WGS sequence"/>
</dbReference>
<evidence type="ECO:0000256" key="4">
    <source>
        <dbReference type="SAM" id="MobiDB-lite"/>
    </source>
</evidence>
<feature type="domain" description="SNF2 N-terminal" evidence="5">
    <location>
        <begin position="39"/>
        <end position="189"/>
    </location>
</feature>
<keyword evidence="3" id="KW-0067">ATP-binding</keyword>
<dbReference type="InterPro" id="IPR000330">
    <property type="entry name" value="SNF2_N"/>
</dbReference>
<evidence type="ECO:0000256" key="2">
    <source>
        <dbReference type="ARBA" id="ARBA00022801"/>
    </source>
</evidence>